<feature type="domain" description="Protein kinase" evidence="2">
    <location>
        <begin position="693"/>
        <end position="962"/>
    </location>
</feature>
<proteinExistence type="predicted"/>
<dbReference type="SUPFAM" id="SSF56112">
    <property type="entry name" value="Protein kinase-like (PK-like)"/>
    <property type="match status" value="1"/>
</dbReference>
<evidence type="ECO:0000313" key="3">
    <source>
        <dbReference type="EMBL" id="KAK8896281.1"/>
    </source>
</evidence>
<dbReference type="InterPro" id="IPR053235">
    <property type="entry name" value="Ser_Thr_kinase"/>
</dbReference>
<name>A0ABR2KZZ4_9EUKA</name>
<dbReference type="Gene3D" id="1.10.510.10">
    <property type="entry name" value="Transferase(Phosphotransferase) domain 1"/>
    <property type="match status" value="1"/>
</dbReference>
<keyword evidence="1" id="KW-0175">Coiled coil</keyword>
<sequence>MLPSKNNKKTDLLRKIKDPKSGLTVEDALIHEDFKLTIEKNKNILFHRVLMNNCEWFTKIINYALFNMIPPPNFRDTLPKNCINHNSSIFLHDCNQELISYLEENGGNSDLMSATDFRSFLIEVIKEFISENKNDPRLAAHFIRFISTFTIKSLKLSADTLNLLIPFLVDNCKTLAYLELLRDFLWNQDFDLYSDIKYPLLCKMLYNACLSVKYISDSSIEDYHDYSAIKILNERNKAEKLNSLDKQVVNMRRKPIPLLSSIFKEPSESVNIPVPDIDPKEIHFESQFITDDEIKFNDTEEAEMNAYLLIMTIRSMILHNKNSVDYFRDDIGANYSLMEALFYCGSCCSSLSLISLEAFKILGIVFNGDLSLGIDRWKFLENEKNEIDCYNKYANLFVFEPNKLTYKMIHAFPVFWSHRYNIEKYKMSIDEQEIIKVDDYYQSLAKKPTDLSKYNRKREKGENAYEILQPCIVCNPPISSFLLYNAMHVFIQMARYRKELHKYPNQTEIVRDKMIAIDGLLYDFLSHTFNFANYKNVTILDIYTNVLSLNPDSDFYQNTENQAFPSLNEFLLDFSGIISNSVFFDNNGKTYFSHFSHTRIIYEYNKYYSKYILSYQCLIDTAFDISLAKHSKYVMNTQVDEFSVLKKKKKKKVSHYNKRIENEDSELKETDQDDTIKADKDNVFYGSDTEQYHKTIEKVGEGYTTVAYKIIDTRTEQIMCKKILKINKDKTTIKSLQNAMKEFEVLHALNHPSICRAIAINTAEKVDSDEDSDVTTVALFLEFIDYKLTDCLKFNIKNTLKARVVVEIVHGMIYLHKNKIIHRNLKIDNILLNCVFEAKIINFALIRINECLDDLFSSTSISIDKDSSNMIFMSPEMLNDEEYDYPTDVYSFGIILYYIFVGSLPRQSLKDKLNGNEIPLPEVSPSISQFCIDLISKCIRYNPTERPTFDDILKDLRDHSYKLASEIDQSIVSRRDIELNVYSFSI</sequence>
<evidence type="ECO:0000259" key="2">
    <source>
        <dbReference type="PROSITE" id="PS50011"/>
    </source>
</evidence>
<dbReference type="Pfam" id="PF00069">
    <property type="entry name" value="Pkinase"/>
    <property type="match status" value="1"/>
</dbReference>
<dbReference type="PROSITE" id="PS50011">
    <property type="entry name" value="PROTEIN_KINASE_DOM"/>
    <property type="match status" value="1"/>
</dbReference>
<dbReference type="PANTHER" id="PTHR24361">
    <property type="entry name" value="MITOGEN-ACTIVATED KINASE KINASE KINASE"/>
    <property type="match status" value="1"/>
</dbReference>
<organism evidence="3 4">
    <name type="scientific">Tritrichomonas musculus</name>
    <dbReference type="NCBI Taxonomy" id="1915356"/>
    <lineage>
        <taxon>Eukaryota</taxon>
        <taxon>Metamonada</taxon>
        <taxon>Parabasalia</taxon>
        <taxon>Tritrichomonadida</taxon>
        <taxon>Tritrichomonadidae</taxon>
        <taxon>Tritrichomonas</taxon>
    </lineage>
</organism>
<dbReference type="EMBL" id="JAPFFF010000002">
    <property type="protein sequence ID" value="KAK8896281.1"/>
    <property type="molecule type" value="Genomic_DNA"/>
</dbReference>
<feature type="coiled-coil region" evidence="1">
    <location>
        <begin position="646"/>
        <end position="673"/>
    </location>
</feature>
<keyword evidence="4" id="KW-1185">Reference proteome</keyword>
<accession>A0ABR2KZZ4</accession>
<dbReference type="InterPro" id="IPR000719">
    <property type="entry name" value="Prot_kinase_dom"/>
</dbReference>
<comment type="caution">
    <text evidence="3">The sequence shown here is derived from an EMBL/GenBank/DDBJ whole genome shotgun (WGS) entry which is preliminary data.</text>
</comment>
<dbReference type="Proteomes" id="UP001470230">
    <property type="component" value="Unassembled WGS sequence"/>
</dbReference>
<dbReference type="InterPro" id="IPR011009">
    <property type="entry name" value="Kinase-like_dom_sf"/>
</dbReference>
<evidence type="ECO:0000256" key="1">
    <source>
        <dbReference type="SAM" id="Coils"/>
    </source>
</evidence>
<evidence type="ECO:0000313" key="4">
    <source>
        <dbReference type="Proteomes" id="UP001470230"/>
    </source>
</evidence>
<gene>
    <name evidence="3" type="ORF">M9Y10_014178</name>
</gene>
<reference evidence="3 4" key="1">
    <citation type="submission" date="2024-04" db="EMBL/GenBank/DDBJ databases">
        <title>Tritrichomonas musculus Genome.</title>
        <authorList>
            <person name="Alves-Ferreira E."/>
            <person name="Grigg M."/>
            <person name="Lorenzi H."/>
            <person name="Galac M."/>
        </authorList>
    </citation>
    <scope>NUCLEOTIDE SEQUENCE [LARGE SCALE GENOMIC DNA]</scope>
    <source>
        <strain evidence="3 4">EAF2021</strain>
    </source>
</reference>
<protein>
    <recommendedName>
        <fullName evidence="2">Protein kinase domain-containing protein</fullName>
    </recommendedName>
</protein>